<dbReference type="PANTHER" id="PTHR43547">
    <property type="entry name" value="TWO-COMPONENT HISTIDINE KINASE"/>
    <property type="match status" value="1"/>
</dbReference>
<comment type="catalytic activity">
    <reaction evidence="1">
        <text>ATP + protein L-histidine = ADP + protein N-phospho-L-histidine.</text>
        <dbReference type="EC" id="2.7.13.3"/>
    </reaction>
</comment>
<feature type="modified residue" description="4-aspartylphosphate" evidence="11">
    <location>
        <position position="1196"/>
    </location>
</feature>
<evidence type="ECO:0000256" key="11">
    <source>
        <dbReference type="PROSITE-ProRule" id="PRU00169"/>
    </source>
</evidence>
<dbReference type="GO" id="GO:0005524">
    <property type="term" value="F:ATP binding"/>
    <property type="evidence" value="ECO:0007669"/>
    <property type="project" value="UniProtKB-KW"/>
</dbReference>
<proteinExistence type="predicted"/>
<dbReference type="Gene3D" id="3.30.565.10">
    <property type="entry name" value="Histidine kinase-like ATPase, C-terminal domain"/>
    <property type="match status" value="1"/>
</dbReference>
<dbReference type="SMART" id="SM00388">
    <property type="entry name" value="HisKA"/>
    <property type="match status" value="1"/>
</dbReference>
<dbReference type="GO" id="GO:0043565">
    <property type="term" value="F:sequence-specific DNA binding"/>
    <property type="evidence" value="ECO:0007669"/>
    <property type="project" value="InterPro"/>
</dbReference>
<dbReference type="Proteomes" id="UP000269412">
    <property type="component" value="Unassembled WGS sequence"/>
</dbReference>
<accession>A0A495EBV9</accession>
<dbReference type="Pfam" id="PF07494">
    <property type="entry name" value="Reg_prop"/>
    <property type="match status" value="8"/>
</dbReference>
<evidence type="ECO:0000256" key="7">
    <source>
        <dbReference type="ARBA" id="ARBA00022840"/>
    </source>
</evidence>
<dbReference type="InterPro" id="IPR001789">
    <property type="entry name" value="Sig_transdc_resp-reg_receiver"/>
</dbReference>
<dbReference type="Pfam" id="PF00512">
    <property type="entry name" value="HisKA"/>
    <property type="match status" value="1"/>
</dbReference>
<dbReference type="InterPro" id="IPR011006">
    <property type="entry name" value="CheY-like_superfamily"/>
</dbReference>
<dbReference type="InterPro" id="IPR003594">
    <property type="entry name" value="HATPase_dom"/>
</dbReference>
<dbReference type="SUPFAM" id="SSF47384">
    <property type="entry name" value="Homodimeric domain of signal transducing histidine kinase"/>
    <property type="match status" value="1"/>
</dbReference>
<comment type="caution">
    <text evidence="16">The sequence shown here is derived from an EMBL/GenBank/DDBJ whole genome shotgun (WGS) entry which is preliminary data.</text>
</comment>
<dbReference type="Pfam" id="PF12833">
    <property type="entry name" value="HTH_18"/>
    <property type="match status" value="1"/>
</dbReference>
<dbReference type="PROSITE" id="PS50110">
    <property type="entry name" value="RESPONSE_REGULATORY"/>
    <property type="match status" value="1"/>
</dbReference>
<dbReference type="CDD" id="cd00146">
    <property type="entry name" value="PKD"/>
    <property type="match status" value="1"/>
</dbReference>
<keyword evidence="9" id="KW-0805">Transcription regulation</keyword>
<dbReference type="InterPro" id="IPR009057">
    <property type="entry name" value="Homeodomain-like_sf"/>
</dbReference>
<dbReference type="Gene3D" id="1.10.287.130">
    <property type="match status" value="1"/>
</dbReference>
<sequence length="1404" mass="160608">MKELLYILLFFSFGTILYAQNDIYFEHFTTKDGLSQNDINDIYQDSEGFMWFATHDGLNKYDGYNFTNYVPENNSESSISSNLIYSLTGDKNGNLWIGTTGGGLNFFNSKNEKFYHFKHNIDDPFSIDSNYISKVLIDKKNRLWIGTNEGVNMLDLNKPLENPVFTRFNPVKEPNSSGWDGSSVTSIFEDKKGTLWLGGNNGIYKLTHDKNNNLYFRLENETIGIPSASVRAIKEDKFGRLIISTNIGLYCYGIKSNTLECNKISDGSFRSIQIDKYNNIWVGSNAGLQYYSSNNGSNFPELITNFTYNPQITNSLSKNIIKSLFIDKTGIIWVGTNGGGINKVDLERKKFRHIRKTLSKNSLSYDKIRSILEDSNGNLWLGTEGGGLNMAPYSNKEAYIDFKKINVSDKIFSLEEVKEGNKKILLIGAEGTPSIYKLDITNPEKIKKAIPIPEIKKSVFTIRKDKLGTVWVGTYSGGVFRRKYDSISKTYTIKRFTNNPTNKRSISNDIIRNIYEDSKGFIWFATGNGLCKLSPKQATKENPKFKVYKNNPKDSTTISHNYILPILESSKGDIWIGTFGGGLNKYVKATKEKPEHFINFDTKHGLPNNVIKGILEDDDANLWISTNKGLSKFNPETEIFTNYDEIDGLQNYEFQELACLKRRSGEFLFGGVNGFNTFYPENIEKNEVPAETVLTNFLISNKKIKIGKAYNGRTILENTLNTTNTIELKYKENSFSFEFAALHYAAPNKNQFAYMLKGFDKDWIKTTSNKRFATYTNLEPGNYTLLVKASNNDGVWDPSPSEIEIKVIPPFWRTDWAYMLYIALGFGLIWLFWRYTFIKTTEKHKLELEHLENEKSEEMQKVKLEFFTNISHEFRTPLTLIKGPLEYLQKNGENVPQKAVQEQYTLMHKNTNYLLKLVTQLLDFRKINQGKMHLVVRQTNIVSFIMELAEPFQFLAHKKMIDFNITSNPEEIQSWVDHDALEKICNNLLSNAFKFTPENGKIEIKIYKEKNTLLKAPSSECIVIKVIDNGKGISKEKLNNVFKRFYSNKEDTKLNAEGMGIGLSFTKNLIELHRGEIDVTSEPSSGTEFTVHLPLERKAYENIEEISCKEISDSDFLTRSSETESFAISINDEILDKNLSNSRSKMPILLVVDDNADIRHFITQALSDKFTIYEAENGEQGLEYAIKLMPNIILSDVVMPVLDGISFCKAIKEKEETSHIPVILLTAKSSDESKLKGLESGADDYLTKPFNLELLKIKLDNTISRRDTLRKRFNRNIKIQPKEITVTSVDEKFLNQAIEIVEKHMMNSDFNVEMLVKEMGLSRSNLYLKFKELTGLSSSEFIRNIRLKRAVQLFEKSDLSVKEIMYMTGFNTASYFSKCFKKQFGVIPSEYVNKMKNNNKASSL</sequence>
<keyword evidence="10" id="KW-0804">Transcription</keyword>
<dbReference type="Pfam" id="PF07495">
    <property type="entry name" value="Y_Y_Y"/>
    <property type="match status" value="1"/>
</dbReference>
<dbReference type="InterPro" id="IPR011110">
    <property type="entry name" value="Reg_prop"/>
</dbReference>
<keyword evidence="6 16" id="KW-0418">Kinase</keyword>
<evidence type="ECO:0000256" key="12">
    <source>
        <dbReference type="SAM" id="Phobius"/>
    </source>
</evidence>
<evidence type="ECO:0000256" key="2">
    <source>
        <dbReference type="ARBA" id="ARBA00012438"/>
    </source>
</evidence>
<dbReference type="CDD" id="cd00075">
    <property type="entry name" value="HATPase"/>
    <property type="match status" value="1"/>
</dbReference>
<dbReference type="EMBL" id="RBIQ01000007">
    <property type="protein sequence ID" value="RKR14306.1"/>
    <property type="molecule type" value="Genomic_DNA"/>
</dbReference>
<dbReference type="EC" id="2.7.13.3" evidence="2"/>
<dbReference type="InterPro" id="IPR003661">
    <property type="entry name" value="HisK_dim/P_dom"/>
</dbReference>
<feature type="transmembrane region" description="Helical" evidence="12">
    <location>
        <begin position="816"/>
        <end position="833"/>
    </location>
</feature>
<dbReference type="InterPro" id="IPR015943">
    <property type="entry name" value="WD40/YVTN_repeat-like_dom_sf"/>
</dbReference>
<keyword evidence="3 11" id="KW-0597">Phosphoprotein</keyword>
<evidence type="ECO:0000313" key="16">
    <source>
        <dbReference type="EMBL" id="RKR14306.1"/>
    </source>
</evidence>
<evidence type="ECO:0000256" key="10">
    <source>
        <dbReference type="ARBA" id="ARBA00023163"/>
    </source>
</evidence>
<keyword evidence="17" id="KW-1185">Reference proteome</keyword>
<dbReference type="CDD" id="cd17574">
    <property type="entry name" value="REC_OmpR"/>
    <property type="match status" value="1"/>
</dbReference>
<dbReference type="InterPro" id="IPR036097">
    <property type="entry name" value="HisK_dim/P_sf"/>
</dbReference>
<dbReference type="SUPFAM" id="SSF46689">
    <property type="entry name" value="Homeodomain-like"/>
    <property type="match status" value="1"/>
</dbReference>
<evidence type="ECO:0000259" key="13">
    <source>
        <dbReference type="PROSITE" id="PS01124"/>
    </source>
</evidence>
<dbReference type="PRINTS" id="PR00344">
    <property type="entry name" value="BCTRLSENSOR"/>
</dbReference>
<dbReference type="GO" id="GO:0003700">
    <property type="term" value="F:DNA-binding transcription factor activity"/>
    <property type="evidence" value="ECO:0007669"/>
    <property type="project" value="InterPro"/>
</dbReference>
<feature type="domain" description="HTH araC/xylS-type" evidence="13">
    <location>
        <begin position="1295"/>
        <end position="1394"/>
    </location>
</feature>
<dbReference type="FunFam" id="3.30.565.10:FF:000037">
    <property type="entry name" value="Hybrid sensor histidine kinase/response regulator"/>
    <property type="match status" value="1"/>
</dbReference>
<dbReference type="Gene3D" id="3.40.50.2300">
    <property type="match status" value="1"/>
</dbReference>
<dbReference type="FunFam" id="1.10.10.60:FF:000284">
    <property type="entry name" value="Two-component system sensor histidine kinase/response regulator"/>
    <property type="match status" value="1"/>
</dbReference>
<evidence type="ECO:0000256" key="4">
    <source>
        <dbReference type="ARBA" id="ARBA00022679"/>
    </source>
</evidence>
<dbReference type="SUPFAM" id="SSF52172">
    <property type="entry name" value="CheY-like"/>
    <property type="match status" value="1"/>
</dbReference>
<dbReference type="Gene3D" id="1.10.10.60">
    <property type="entry name" value="Homeodomain-like"/>
    <property type="match status" value="2"/>
</dbReference>
<evidence type="ECO:0000256" key="8">
    <source>
        <dbReference type="ARBA" id="ARBA00023012"/>
    </source>
</evidence>
<protein>
    <recommendedName>
        <fullName evidence="2">histidine kinase</fullName>
        <ecNumber evidence="2">2.7.13.3</ecNumber>
    </recommendedName>
</protein>
<evidence type="ECO:0000256" key="5">
    <source>
        <dbReference type="ARBA" id="ARBA00022741"/>
    </source>
</evidence>
<keyword evidence="12" id="KW-1133">Transmembrane helix</keyword>
<dbReference type="SMART" id="SM00448">
    <property type="entry name" value="REC"/>
    <property type="match status" value="1"/>
</dbReference>
<dbReference type="SMART" id="SM00342">
    <property type="entry name" value="HTH_ARAC"/>
    <property type="match status" value="1"/>
</dbReference>
<evidence type="ECO:0000256" key="1">
    <source>
        <dbReference type="ARBA" id="ARBA00000085"/>
    </source>
</evidence>
<dbReference type="SUPFAM" id="SSF55874">
    <property type="entry name" value="ATPase domain of HSP90 chaperone/DNA topoisomerase II/histidine kinase"/>
    <property type="match status" value="1"/>
</dbReference>
<dbReference type="InterPro" id="IPR018060">
    <property type="entry name" value="HTH_AraC"/>
</dbReference>
<dbReference type="CDD" id="cd00082">
    <property type="entry name" value="HisKA"/>
    <property type="match status" value="1"/>
</dbReference>
<dbReference type="FunFam" id="2.60.40.10:FF:000791">
    <property type="entry name" value="Two-component system sensor histidine kinase/response regulator"/>
    <property type="match status" value="1"/>
</dbReference>
<name>A0A495EBV9_9FLAO</name>
<keyword evidence="5" id="KW-0547">Nucleotide-binding</keyword>
<feature type="domain" description="Histidine kinase" evidence="14">
    <location>
        <begin position="869"/>
        <end position="1097"/>
    </location>
</feature>
<dbReference type="Gene3D" id="2.60.40.10">
    <property type="entry name" value="Immunoglobulins"/>
    <property type="match status" value="1"/>
</dbReference>
<dbReference type="GO" id="GO:0000155">
    <property type="term" value="F:phosphorelay sensor kinase activity"/>
    <property type="evidence" value="ECO:0007669"/>
    <property type="project" value="InterPro"/>
</dbReference>
<dbReference type="InterPro" id="IPR005467">
    <property type="entry name" value="His_kinase_dom"/>
</dbReference>
<dbReference type="InterPro" id="IPR036890">
    <property type="entry name" value="HATPase_C_sf"/>
</dbReference>
<dbReference type="PROSITE" id="PS01124">
    <property type="entry name" value="HTH_ARAC_FAMILY_2"/>
    <property type="match status" value="1"/>
</dbReference>
<evidence type="ECO:0000256" key="6">
    <source>
        <dbReference type="ARBA" id="ARBA00022777"/>
    </source>
</evidence>
<dbReference type="RefSeq" id="WP_245987119.1">
    <property type="nucleotide sequence ID" value="NZ_RBIQ01000007.1"/>
</dbReference>
<evidence type="ECO:0000256" key="9">
    <source>
        <dbReference type="ARBA" id="ARBA00023015"/>
    </source>
</evidence>
<dbReference type="PANTHER" id="PTHR43547:SF2">
    <property type="entry name" value="HYBRID SIGNAL TRANSDUCTION HISTIDINE KINASE C"/>
    <property type="match status" value="1"/>
</dbReference>
<reference evidence="16 17" key="1">
    <citation type="submission" date="2018-10" db="EMBL/GenBank/DDBJ databases">
        <title>Genomic Encyclopedia of Archaeal and Bacterial Type Strains, Phase II (KMG-II): from individual species to whole genera.</title>
        <authorList>
            <person name="Goeker M."/>
        </authorList>
    </citation>
    <scope>NUCLEOTIDE SEQUENCE [LARGE SCALE GENOMIC DNA]</scope>
    <source>
        <strain evidence="16 17">DSM 25230</strain>
    </source>
</reference>
<dbReference type="SUPFAM" id="SSF63829">
    <property type="entry name" value="Calcium-dependent phosphotriesterase"/>
    <property type="match status" value="3"/>
</dbReference>
<dbReference type="InterPro" id="IPR011123">
    <property type="entry name" value="Y_Y_Y"/>
</dbReference>
<keyword evidence="8" id="KW-0902">Two-component regulatory system</keyword>
<keyword evidence="12" id="KW-0472">Membrane</keyword>
<dbReference type="Pfam" id="PF02518">
    <property type="entry name" value="HATPase_c"/>
    <property type="match status" value="1"/>
</dbReference>
<dbReference type="SMART" id="SM00387">
    <property type="entry name" value="HATPase_c"/>
    <property type="match status" value="1"/>
</dbReference>
<gene>
    <name evidence="16" type="ORF">CLV91_0381</name>
</gene>
<feature type="domain" description="Response regulatory" evidence="15">
    <location>
        <begin position="1148"/>
        <end position="1263"/>
    </location>
</feature>
<organism evidence="16 17">
    <name type="scientific">Maribacter vaceletii</name>
    <dbReference type="NCBI Taxonomy" id="1206816"/>
    <lineage>
        <taxon>Bacteria</taxon>
        <taxon>Pseudomonadati</taxon>
        <taxon>Bacteroidota</taxon>
        <taxon>Flavobacteriia</taxon>
        <taxon>Flavobacteriales</taxon>
        <taxon>Flavobacteriaceae</taxon>
        <taxon>Maribacter</taxon>
    </lineage>
</organism>
<dbReference type="InterPro" id="IPR013783">
    <property type="entry name" value="Ig-like_fold"/>
</dbReference>
<keyword evidence="4" id="KW-0808">Transferase</keyword>
<evidence type="ECO:0000259" key="14">
    <source>
        <dbReference type="PROSITE" id="PS50109"/>
    </source>
</evidence>
<dbReference type="FunFam" id="1.10.287.130:FF:000045">
    <property type="entry name" value="Two-component system sensor histidine kinase/response regulator"/>
    <property type="match status" value="1"/>
</dbReference>
<evidence type="ECO:0000313" key="17">
    <source>
        <dbReference type="Proteomes" id="UP000269412"/>
    </source>
</evidence>
<dbReference type="Pfam" id="PF00072">
    <property type="entry name" value="Response_reg"/>
    <property type="match status" value="1"/>
</dbReference>
<dbReference type="PROSITE" id="PS50109">
    <property type="entry name" value="HIS_KIN"/>
    <property type="match status" value="1"/>
</dbReference>
<dbReference type="InterPro" id="IPR004358">
    <property type="entry name" value="Sig_transdc_His_kin-like_C"/>
</dbReference>
<keyword evidence="7" id="KW-0067">ATP-binding</keyword>
<evidence type="ECO:0000259" key="15">
    <source>
        <dbReference type="PROSITE" id="PS50110"/>
    </source>
</evidence>
<evidence type="ECO:0000256" key="3">
    <source>
        <dbReference type="ARBA" id="ARBA00022553"/>
    </source>
</evidence>
<keyword evidence="12" id="KW-0812">Transmembrane</keyword>
<dbReference type="Gene3D" id="2.130.10.10">
    <property type="entry name" value="YVTN repeat-like/Quinoprotein amine dehydrogenase"/>
    <property type="match status" value="5"/>
</dbReference>